<evidence type="ECO:0000313" key="1">
    <source>
        <dbReference type="EMBL" id="GIY07885.1"/>
    </source>
</evidence>
<proteinExistence type="predicted"/>
<accession>A0AAV4QFI3</accession>
<evidence type="ECO:0000313" key="2">
    <source>
        <dbReference type="Proteomes" id="UP001054837"/>
    </source>
</evidence>
<dbReference type="AlphaFoldDB" id="A0AAV4QFI3"/>
<organism evidence="1 2">
    <name type="scientific">Caerostris darwini</name>
    <dbReference type="NCBI Taxonomy" id="1538125"/>
    <lineage>
        <taxon>Eukaryota</taxon>
        <taxon>Metazoa</taxon>
        <taxon>Ecdysozoa</taxon>
        <taxon>Arthropoda</taxon>
        <taxon>Chelicerata</taxon>
        <taxon>Arachnida</taxon>
        <taxon>Araneae</taxon>
        <taxon>Araneomorphae</taxon>
        <taxon>Entelegynae</taxon>
        <taxon>Araneoidea</taxon>
        <taxon>Araneidae</taxon>
        <taxon>Caerostris</taxon>
    </lineage>
</organism>
<sequence>MNLASGGRNCPEFPGLLSIPRELVNGKNLRTPEVLLYENCIKPHEIDSPAVEYVFELINNKPVFSKQFRTSLHRNEILKMVKRPHHKHKLKLS</sequence>
<keyword evidence="2" id="KW-1185">Reference proteome</keyword>
<protein>
    <submittedName>
        <fullName evidence="1">Uncharacterized protein</fullName>
    </submittedName>
</protein>
<name>A0AAV4QFI3_9ARAC</name>
<dbReference type="EMBL" id="BPLQ01004411">
    <property type="protein sequence ID" value="GIY07885.1"/>
    <property type="molecule type" value="Genomic_DNA"/>
</dbReference>
<gene>
    <name evidence="1" type="ORF">CDAR_19691</name>
</gene>
<reference evidence="1 2" key="1">
    <citation type="submission" date="2021-06" db="EMBL/GenBank/DDBJ databases">
        <title>Caerostris darwini draft genome.</title>
        <authorList>
            <person name="Kono N."/>
            <person name="Arakawa K."/>
        </authorList>
    </citation>
    <scope>NUCLEOTIDE SEQUENCE [LARGE SCALE GENOMIC DNA]</scope>
</reference>
<dbReference type="Proteomes" id="UP001054837">
    <property type="component" value="Unassembled WGS sequence"/>
</dbReference>
<comment type="caution">
    <text evidence="1">The sequence shown here is derived from an EMBL/GenBank/DDBJ whole genome shotgun (WGS) entry which is preliminary data.</text>
</comment>